<protein>
    <submittedName>
        <fullName evidence="1">Uncharacterized protein</fullName>
    </submittedName>
</protein>
<accession>A0ACB6RMM0</accession>
<dbReference type="Proteomes" id="UP000799754">
    <property type="component" value="Unassembled WGS sequence"/>
</dbReference>
<reference evidence="1" key="1">
    <citation type="journal article" date="2020" name="Stud. Mycol.">
        <title>101 Dothideomycetes genomes: a test case for predicting lifestyles and emergence of pathogens.</title>
        <authorList>
            <person name="Haridas S."/>
            <person name="Albert R."/>
            <person name="Binder M."/>
            <person name="Bloem J."/>
            <person name="Labutti K."/>
            <person name="Salamov A."/>
            <person name="Andreopoulos B."/>
            <person name="Baker S."/>
            <person name="Barry K."/>
            <person name="Bills G."/>
            <person name="Bluhm B."/>
            <person name="Cannon C."/>
            <person name="Castanera R."/>
            <person name="Culley D."/>
            <person name="Daum C."/>
            <person name="Ezra D."/>
            <person name="Gonzalez J."/>
            <person name="Henrissat B."/>
            <person name="Kuo A."/>
            <person name="Liang C."/>
            <person name="Lipzen A."/>
            <person name="Lutzoni F."/>
            <person name="Magnuson J."/>
            <person name="Mondo S."/>
            <person name="Nolan M."/>
            <person name="Ohm R."/>
            <person name="Pangilinan J."/>
            <person name="Park H.-J."/>
            <person name="Ramirez L."/>
            <person name="Alfaro M."/>
            <person name="Sun H."/>
            <person name="Tritt A."/>
            <person name="Yoshinaga Y."/>
            <person name="Zwiers L.-H."/>
            <person name="Turgeon B."/>
            <person name="Goodwin S."/>
            <person name="Spatafora J."/>
            <person name="Crous P."/>
            <person name="Grigoriev I."/>
        </authorList>
    </citation>
    <scope>NUCLEOTIDE SEQUENCE</scope>
    <source>
        <strain evidence="1">CBS 525.71</strain>
    </source>
</reference>
<sequence>MKTSFLTTALQGALVTALPTTLLTIPTILEPIEIRAPALLEVRADGRAATIYKSANLSGESTFIPANNYCTNIDNIFGGFDGKIKSLGVEKGSKCDFYQESGCGLNDLNGGGVVLEVGFRNKKDERRQLGSWEGRIKSVYCQRL</sequence>
<organism evidence="1 2">
    <name type="scientific">Macroventuria anomochaeta</name>
    <dbReference type="NCBI Taxonomy" id="301207"/>
    <lineage>
        <taxon>Eukaryota</taxon>
        <taxon>Fungi</taxon>
        <taxon>Dikarya</taxon>
        <taxon>Ascomycota</taxon>
        <taxon>Pezizomycotina</taxon>
        <taxon>Dothideomycetes</taxon>
        <taxon>Pleosporomycetidae</taxon>
        <taxon>Pleosporales</taxon>
        <taxon>Pleosporineae</taxon>
        <taxon>Didymellaceae</taxon>
        <taxon>Macroventuria</taxon>
    </lineage>
</organism>
<comment type="caution">
    <text evidence="1">The sequence shown here is derived from an EMBL/GenBank/DDBJ whole genome shotgun (WGS) entry which is preliminary data.</text>
</comment>
<proteinExistence type="predicted"/>
<evidence type="ECO:0000313" key="2">
    <source>
        <dbReference type="Proteomes" id="UP000799754"/>
    </source>
</evidence>
<keyword evidence="2" id="KW-1185">Reference proteome</keyword>
<gene>
    <name evidence="1" type="ORF">BU25DRAFT_478499</name>
</gene>
<dbReference type="EMBL" id="MU006738">
    <property type="protein sequence ID" value="KAF2623271.1"/>
    <property type="molecule type" value="Genomic_DNA"/>
</dbReference>
<evidence type="ECO:0000313" key="1">
    <source>
        <dbReference type="EMBL" id="KAF2623271.1"/>
    </source>
</evidence>
<name>A0ACB6RMM0_9PLEO</name>